<dbReference type="PANTHER" id="PTHR33960:SF1">
    <property type="entry name" value="SIMILAR TO KIAA0825 PROTEIN"/>
    <property type="match status" value="1"/>
</dbReference>
<protein>
    <recommendedName>
        <fullName evidence="3">KIAA0825</fullName>
    </recommendedName>
</protein>
<dbReference type="Proteomes" id="UP000265160">
    <property type="component" value="LG12"/>
</dbReference>
<dbReference type="Ensembl" id="ENSMZET00005019069.1">
    <property type="protein sequence ID" value="ENSMZEP00005018472.1"/>
    <property type="gene ID" value="ENSMZEG00005013872.1"/>
</dbReference>
<proteinExistence type="predicted"/>
<name>A0A3P9C8Q9_9CICH</name>
<reference evidence="1" key="2">
    <citation type="submission" date="2025-08" db="UniProtKB">
        <authorList>
            <consortium name="Ensembl"/>
        </authorList>
    </citation>
    <scope>IDENTIFICATION</scope>
</reference>
<dbReference type="InterPro" id="IPR027993">
    <property type="entry name" value="DUF4495"/>
</dbReference>
<evidence type="ECO:0000313" key="2">
    <source>
        <dbReference type="Proteomes" id="UP000265160"/>
    </source>
</evidence>
<keyword evidence="2" id="KW-1185">Reference proteome</keyword>
<reference evidence="1 2" key="1">
    <citation type="journal article" date="2014" name="Nature">
        <title>The genomic substrate for adaptive radiation in African cichlid fish.</title>
        <authorList>
            <person name="Brawand D."/>
            <person name="Wagner C.E."/>
            <person name="Li Y.I."/>
            <person name="Malinsky M."/>
            <person name="Keller I."/>
            <person name="Fan S."/>
            <person name="Simakov O."/>
            <person name="Ng A.Y."/>
            <person name="Lim Z.W."/>
            <person name="Bezault E."/>
            <person name="Turner-Maier J."/>
            <person name="Johnson J."/>
            <person name="Alcazar R."/>
            <person name="Noh H.J."/>
            <person name="Russell P."/>
            <person name="Aken B."/>
            <person name="Alfoldi J."/>
            <person name="Amemiya C."/>
            <person name="Azzouzi N."/>
            <person name="Baroiller J.F."/>
            <person name="Barloy-Hubler F."/>
            <person name="Berlin A."/>
            <person name="Bloomquist R."/>
            <person name="Carleton K.L."/>
            <person name="Conte M.A."/>
            <person name="D'Cotta H."/>
            <person name="Eshel O."/>
            <person name="Gaffney L."/>
            <person name="Galibert F."/>
            <person name="Gante H.F."/>
            <person name="Gnerre S."/>
            <person name="Greuter L."/>
            <person name="Guyon R."/>
            <person name="Haddad N.S."/>
            <person name="Haerty W."/>
            <person name="Harris R.M."/>
            <person name="Hofmann H.A."/>
            <person name="Hourlier T."/>
            <person name="Hulata G."/>
            <person name="Jaffe D.B."/>
            <person name="Lara M."/>
            <person name="Lee A.P."/>
            <person name="MacCallum I."/>
            <person name="Mwaiko S."/>
            <person name="Nikaido M."/>
            <person name="Nishihara H."/>
            <person name="Ozouf-Costaz C."/>
            <person name="Penman D.J."/>
            <person name="Przybylski D."/>
            <person name="Rakotomanga M."/>
            <person name="Renn S.C.P."/>
            <person name="Ribeiro F.J."/>
            <person name="Ron M."/>
            <person name="Salzburger W."/>
            <person name="Sanchez-Pulido L."/>
            <person name="Santos M.E."/>
            <person name="Searle S."/>
            <person name="Sharpe T."/>
            <person name="Swofford R."/>
            <person name="Tan F.J."/>
            <person name="Williams L."/>
            <person name="Young S."/>
            <person name="Yin S."/>
            <person name="Okada N."/>
            <person name="Kocher T.D."/>
            <person name="Miska E.A."/>
            <person name="Lander E.S."/>
            <person name="Venkatesh B."/>
            <person name="Fernald R.D."/>
            <person name="Meyer A."/>
            <person name="Ponting C.P."/>
            <person name="Streelman J.T."/>
            <person name="Lindblad-Toh K."/>
            <person name="Seehausen O."/>
            <person name="Di Palma F."/>
        </authorList>
    </citation>
    <scope>NUCLEOTIDE SEQUENCE</scope>
</reference>
<evidence type="ECO:0000313" key="1">
    <source>
        <dbReference type="Ensembl" id="ENSMZEP00005018472.1"/>
    </source>
</evidence>
<dbReference type="AlphaFoldDB" id="A0A3P9C8Q9"/>
<evidence type="ECO:0008006" key="3">
    <source>
        <dbReference type="Google" id="ProtNLM"/>
    </source>
</evidence>
<sequence length="244" mass="27973">MTFSFQQQYLRSEEESKEEVTLQLLLNLSSQCGICFPCNHSSSSPLTSLHSQLTASSIQLVWDDVRLRLRRYLMDQLFPRSPELPGPRQTTALSILERVQCLQQMFFLYPESEVSYKFQMSRGNRGCSLHMHTGFDRLAMGFCSMVPILTQALKEELHVLSGLAEPHTILGFINEAYLNTVATEFASLMERECETAHRDNTAPSVKTKKYSVKSRATVGKHNFFSKCFYIHLFFVLFLSVAEYI</sequence>
<dbReference type="STRING" id="106582.ENSMZEP00005018472"/>
<accession>A0A3P9C8Q9</accession>
<organism evidence="1 2">
    <name type="scientific">Maylandia zebra</name>
    <name type="common">zebra mbuna</name>
    <dbReference type="NCBI Taxonomy" id="106582"/>
    <lineage>
        <taxon>Eukaryota</taxon>
        <taxon>Metazoa</taxon>
        <taxon>Chordata</taxon>
        <taxon>Craniata</taxon>
        <taxon>Vertebrata</taxon>
        <taxon>Euteleostomi</taxon>
        <taxon>Actinopterygii</taxon>
        <taxon>Neopterygii</taxon>
        <taxon>Teleostei</taxon>
        <taxon>Neoteleostei</taxon>
        <taxon>Acanthomorphata</taxon>
        <taxon>Ovalentaria</taxon>
        <taxon>Cichlomorphae</taxon>
        <taxon>Cichliformes</taxon>
        <taxon>Cichlidae</taxon>
        <taxon>African cichlids</taxon>
        <taxon>Pseudocrenilabrinae</taxon>
        <taxon>Haplochromini</taxon>
        <taxon>Maylandia</taxon>
        <taxon>Maylandia zebra complex</taxon>
    </lineage>
</organism>
<dbReference type="PANTHER" id="PTHR33960">
    <property type="entry name" value="SIMILAR TO KIAA0825 PROTEIN"/>
    <property type="match status" value="1"/>
</dbReference>
<dbReference type="GeneTree" id="ENSGT00940000179030"/>
<reference evidence="1" key="3">
    <citation type="submission" date="2025-09" db="UniProtKB">
        <authorList>
            <consortium name="Ensembl"/>
        </authorList>
    </citation>
    <scope>IDENTIFICATION</scope>
</reference>